<evidence type="ECO:0000313" key="2">
    <source>
        <dbReference type="EMBL" id="CAD8469232.1"/>
    </source>
</evidence>
<dbReference type="AlphaFoldDB" id="A0A7S0DYI4"/>
<proteinExistence type="predicted"/>
<accession>A0A7S0DYI4</accession>
<sequence>MGCGSSSVRQPVVVPTQSGESNASFTQVGVMQGIQAGSNGAEIPTNTGTAIGFESRSSEKQQRSAEDANRTLQLDEDPVSEPEVVRLPSTLELEDQILSEFGILTPKSSHSNKAPFHPVIEGREQSWLNQMALEEEILLHAE</sequence>
<protein>
    <submittedName>
        <fullName evidence="2">Uncharacterized protein</fullName>
    </submittedName>
</protein>
<evidence type="ECO:0000256" key="1">
    <source>
        <dbReference type="SAM" id="MobiDB-lite"/>
    </source>
</evidence>
<gene>
    <name evidence="2" type="ORF">HPHI1048_LOCUS2339</name>
</gene>
<feature type="region of interest" description="Disordered" evidence="1">
    <location>
        <begin position="1"/>
        <end position="82"/>
    </location>
</feature>
<organism evidence="2">
    <name type="scientific">Hanusia phi</name>
    <dbReference type="NCBI Taxonomy" id="3032"/>
    <lineage>
        <taxon>Eukaryota</taxon>
        <taxon>Cryptophyceae</taxon>
        <taxon>Pyrenomonadales</taxon>
        <taxon>Geminigeraceae</taxon>
        <taxon>Hanusia</taxon>
    </lineage>
</organism>
<name>A0A7S0DYI4_9CRYP</name>
<feature type="compositionally biased region" description="Basic and acidic residues" evidence="1">
    <location>
        <begin position="56"/>
        <end position="69"/>
    </location>
</feature>
<feature type="compositionally biased region" description="Polar residues" evidence="1">
    <location>
        <begin position="1"/>
        <end position="29"/>
    </location>
</feature>
<dbReference type="EMBL" id="HBEO01003310">
    <property type="protein sequence ID" value="CAD8469232.1"/>
    <property type="molecule type" value="Transcribed_RNA"/>
</dbReference>
<reference evidence="2" key="1">
    <citation type="submission" date="2021-01" db="EMBL/GenBank/DDBJ databases">
        <authorList>
            <person name="Corre E."/>
            <person name="Pelletier E."/>
            <person name="Niang G."/>
            <person name="Scheremetjew M."/>
            <person name="Finn R."/>
            <person name="Kale V."/>
            <person name="Holt S."/>
            <person name="Cochrane G."/>
            <person name="Meng A."/>
            <person name="Brown T."/>
            <person name="Cohen L."/>
        </authorList>
    </citation>
    <scope>NUCLEOTIDE SEQUENCE</scope>
    <source>
        <strain evidence="2">CCMP325</strain>
    </source>
</reference>